<organism evidence="2 3">
    <name type="scientific">Trichophyton rubrum (strain ATCC MYA-4607 / CBS 118892)</name>
    <name type="common">Athlete's foot fungus</name>
    <dbReference type="NCBI Taxonomy" id="559305"/>
    <lineage>
        <taxon>Eukaryota</taxon>
        <taxon>Fungi</taxon>
        <taxon>Dikarya</taxon>
        <taxon>Ascomycota</taxon>
        <taxon>Pezizomycotina</taxon>
        <taxon>Eurotiomycetes</taxon>
        <taxon>Eurotiomycetidae</taxon>
        <taxon>Onygenales</taxon>
        <taxon>Arthrodermataceae</taxon>
        <taxon>Trichophyton</taxon>
    </lineage>
</organism>
<dbReference type="Proteomes" id="UP000008864">
    <property type="component" value="Unassembled WGS sequence"/>
</dbReference>
<keyword evidence="3" id="KW-1185">Reference proteome</keyword>
<reference evidence="3" key="1">
    <citation type="journal article" date="2012" name="MBio">
        <title>Comparative genome analysis of Trichophyton rubrum and related dermatophytes reveals candidate genes involved in infection.</title>
        <authorList>
            <person name="Martinez D.A."/>
            <person name="Oliver B.G."/>
            <person name="Graeser Y."/>
            <person name="Goldberg J.M."/>
            <person name="Li W."/>
            <person name="Martinez-Rossi N.M."/>
            <person name="Monod M."/>
            <person name="Shelest E."/>
            <person name="Barton R.C."/>
            <person name="Birch E."/>
            <person name="Brakhage A.A."/>
            <person name="Chen Z."/>
            <person name="Gurr S.J."/>
            <person name="Heiman D."/>
            <person name="Heitman J."/>
            <person name="Kosti I."/>
            <person name="Rossi A."/>
            <person name="Saif S."/>
            <person name="Samalova M."/>
            <person name="Saunders C.W."/>
            <person name="Shea T."/>
            <person name="Summerbell R.C."/>
            <person name="Xu J."/>
            <person name="Young S."/>
            <person name="Zeng Q."/>
            <person name="Birren B.W."/>
            <person name="Cuomo C.A."/>
            <person name="White T.C."/>
        </authorList>
    </citation>
    <scope>NUCLEOTIDE SEQUENCE [LARGE SCALE GENOMIC DNA]</scope>
    <source>
        <strain evidence="3">ATCC MYA-4607 / CBS 118892</strain>
    </source>
</reference>
<name>F2SPQ3_TRIRC</name>
<dbReference type="EMBL" id="GG700651">
    <property type="protein sequence ID" value="EGD87805.1"/>
    <property type="molecule type" value="Genomic_DNA"/>
</dbReference>
<accession>F2SPQ3</accession>
<feature type="region of interest" description="Disordered" evidence="1">
    <location>
        <begin position="1"/>
        <end position="23"/>
    </location>
</feature>
<evidence type="ECO:0000313" key="2">
    <source>
        <dbReference type="EMBL" id="EGD87805.1"/>
    </source>
</evidence>
<proteinExistence type="predicted"/>
<protein>
    <submittedName>
        <fullName evidence="2">Uncharacterized protein</fullName>
    </submittedName>
</protein>
<dbReference type="HOGENOM" id="CLU_973831_0_0_1"/>
<dbReference type="InParanoid" id="F2SPQ3"/>
<evidence type="ECO:0000313" key="3">
    <source>
        <dbReference type="Proteomes" id="UP000008864"/>
    </source>
</evidence>
<dbReference type="RefSeq" id="XP_003235000.1">
    <property type="nucleotide sequence ID" value="XM_003234952.2"/>
</dbReference>
<dbReference type="AlphaFoldDB" id="F2SPQ3"/>
<gene>
    <name evidence="2" type="ORF">TERG_04052</name>
</gene>
<evidence type="ECO:0000256" key="1">
    <source>
        <dbReference type="SAM" id="MobiDB-lite"/>
    </source>
</evidence>
<sequence length="286" mass="32163">MGLPNVSRYPGRAGEHPRSASGTVSPLTRVAFSVGHSFWIVSPALVVEESGIDGSKAVRSRQRKEKKRKKDIDKPKKLEREKNILYFTERTRRSLCSLFACFAEGYEDQGGNSIHMLTLHRVVVCRMLKRSKEWREARERVLSDSISLYSFFSFPLLPLDLAAFPLSLSRSPACLLARFWALNRHNIPTTEFQSSANELANRRTANTALSLFGSGLRLCKRGTLQNNPVFLRLTPSSLFFLCSLCGNPFPVGHWHVSLRENGRLCASGLCTKIKGFVPVYTSRVEV</sequence>
<dbReference type="VEuPathDB" id="FungiDB:TERG_04052"/>
<dbReference type="GeneID" id="10376304"/>